<dbReference type="InterPro" id="IPR013325">
    <property type="entry name" value="RNA_pol_sigma_r2"/>
</dbReference>
<dbReference type="AlphaFoldDB" id="A0A3M5E9X0"/>
<evidence type="ECO:0000313" key="2">
    <source>
        <dbReference type="EMBL" id="RMS59025.1"/>
    </source>
</evidence>
<dbReference type="GO" id="GO:0006352">
    <property type="term" value="P:DNA-templated transcription initiation"/>
    <property type="evidence" value="ECO:0007669"/>
    <property type="project" value="InterPro"/>
</dbReference>
<dbReference type="GO" id="GO:0003700">
    <property type="term" value="F:DNA-binding transcription factor activity"/>
    <property type="evidence" value="ECO:0007669"/>
    <property type="project" value="InterPro"/>
</dbReference>
<dbReference type="SUPFAM" id="SSF88946">
    <property type="entry name" value="Sigma2 domain of RNA polymerase sigma factors"/>
    <property type="match status" value="1"/>
</dbReference>
<dbReference type="InterPro" id="IPR010282">
    <property type="entry name" value="Uncharacterised_HutD/Ves"/>
</dbReference>
<name>A0A3M5E9X0_PSEAI</name>
<dbReference type="InterPro" id="IPR014710">
    <property type="entry name" value="RmlC-like_jellyroll"/>
</dbReference>
<protein>
    <recommendedName>
        <fullName evidence="1">RNA polymerase sigma-70 region 2 domain-containing protein</fullName>
    </recommendedName>
</protein>
<accession>A0A3M5E9X0</accession>
<dbReference type="InterPro" id="IPR007627">
    <property type="entry name" value="RNA_pol_sigma70_r2"/>
</dbReference>
<dbReference type="Gene3D" id="2.60.120.10">
    <property type="entry name" value="Jelly Rolls"/>
    <property type="match status" value="1"/>
</dbReference>
<dbReference type="Pfam" id="PF05962">
    <property type="entry name" value="HutD"/>
    <property type="match status" value="1"/>
</dbReference>
<dbReference type="Gene3D" id="1.10.1740.10">
    <property type="match status" value="1"/>
</dbReference>
<dbReference type="PANTHER" id="PTHR47756">
    <property type="entry name" value="BLL6612 PROTEIN-RELATED"/>
    <property type="match status" value="1"/>
</dbReference>
<reference evidence="2 3" key="1">
    <citation type="submission" date="2018-08" db="EMBL/GenBank/DDBJ databases">
        <title>Recombination of ecologically and evolutionarily significant loci maintains genetic cohesion in the Pseudomonas syringae species complex.</title>
        <authorList>
            <person name="Dillon M."/>
            <person name="Thakur S."/>
            <person name="Almeida R.N.D."/>
            <person name="Weir B.S."/>
            <person name="Guttman D.S."/>
        </authorList>
    </citation>
    <scope>NUCLEOTIDE SEQUENCE [LARGE SCALE GENOMIC DNA]</scope>
    <source>
        <strain evidence="2 3">ICMP 7846</strain>
    </source>
</reference>
<sequence length="314" mass="35052">MREHGEPLRSRIEALYREESRRVLATLIRLLGDFELAEEALHDAFIAAVEQWPRDGIPRNPRAWLVSAGRFKAIDNLRRRARFDASQRLLAEQLEEQAEAPAEEGDAVEDDRLRLIFTCCHPALTPEAQVALTLREVCDLRTEEIARDGGDGLDGFGWRLSIADVGESGGFSRFAGYQRIISVLEGGGMRLRVDGAESAPLRARQAFAFSGDSEVHCTLLDGAIRDFNLIYAPRRHRARLQWLRVEGELDWHGTASTLLLFAQQDGVAISLQGQPRGQLAAHDCLCAEGLQGLQHWRLTAHEPAWVCAVELDSL</sequence>
<organism evidence="2 3">
    <name type="scientific">Pseudomonas aeruginosa</name>
    <dbReference type="NCBI Taxonomy" id="287"/>
    <lineage>
        <taxon>Bacteria</taxon>
        <taxon>Pseudomonadati</taxon>
        <taxon>Pseudomonadota</taxon>
        <taxon>Gammaproteobacteria</taxon>
        <taxon>Pseudomonadales</taxon>
        <taxon>Pseudomonadaceae</taxon>
        <taxon>Pseudomonas</taxon>
    </lineage>
</organism>
<dbReference type="Pfam" id="PF04542">
    <property type="entry name" value="Sigma70_r2"/>
    <property type="match status" value="1"/>
</dbReference>
<feature type="domain" description="RNA polymerase sigma-70 region 2" evidence="1">
    <location>
        <begin position="15"/>
        <end position="82"/>
    </location>
</feature>
<dbReference type="SUPFAM" id="SSF88659">
    <property type="entry name" value="Sigma3 and sigma4 domains of RNA polymerase sigma factors"/>
    <property type="match status" value="1"/>
</dbReference>
<dbReference type="CDD" id="cd20293">
    <property type="entry name" value="cupin_HutD_N"/>
    <property type="match status" value="1"/>
</dbReference>
<dbReference type="SUPFAM" id="SSF51182">
    <property type="entry name" value="RmlC-like cupins"/>
    <property type="match status" value="1"/>
</dbReference>
<proteinExistence type="predicted"/>
<dbReference type="EMBL" id="RBSQ01000393">
    <property type="protein sequence ID" value="RMS59025.1"/>
    <property type="molecule type" value="Genomic_DNA"/>
</dbReference>
<dbReference type="InterPro" id="IPR013324">
    <property type="entry name" value="RNA_pol_sigma_r3/r4-like"/>
</dbReference>
<evidence type="ECO:0000259" key="1">
    <source>
        <dbReference type="Pfam" id="PF04542"/>
    </source>
</evidence>
<dbReference type="PANTHER" id="PTHR47756:SF2">
    <property type="entry name" value="BLL6612 PROTEIN"/>
    <property type="match status" value="1"/>
</dbReference>
<gene>
    <name evidence="2" type="ORF">ALP65_01340</name>
</gene>
<comment type="caution">
    <text evidence="2">The sequence shown here is derived from an EMBL/GenBank/DDBJ whole genome shotgun (WGS) entry which is preliminary data.</text>
</comment>
<dbReference type="CDD" id="cd20490">
    <property type="entry name" value="cupin_HutD_C"/>
    <property type="match status" value="1"/>
</dbReference>
<dbReference type="InterPro" id="IPR011051">
    <property type="entry name" value="RmlC_Cupin_sf"/>
</dbReference>
<evidence type="ECO:0000313" key="3">
    <source>
        <dbReference type="Proteomes" id="UP000270834"/>
    </source>
</evidence>
<dbReference type="Proteomes" id="UP000270834">
    <property type="component" value="Unassembled WGS sequence"/>
</dbReference>